<organism evidence="4">
    <name type="scientific">marine sediment metagenome</name>
    <dbReference type="NCBI Taxonomy" id="412755"/>
    <lineage>
        <taxon>unclassified sequences</taxon>
        <taxon>metagenomes</taxon>
        <taxon>ecological metagenomes</taxon>
    </lineage>
</organism>
<dbReference type="InterPro" id="IPR037041">
    <property type="entry name" value="Trigger_fac_C_sf"/>
</dbReference>
<evidence type="ECO:0000313" key="4">
    <source>
        <dbReference type="EMBL" id="GAG44088.1"/>
    </source>
</evidence>
<keyword evidence="1" id="KW-0697">Rotamase</keyword>
<dbReference type="GO" id="GO:0003755">
    <property type="term" value="F:peptidyl-prolyl cis-trans isomerase activity"/>
    <property type="evidence" value="ECO:0007669"/>
    <property type="project" value="UniProtKB-KW"/>
</dbReference>
<dbReference type="SUPFAM" id="SSF109998">
    <property type="entry name" value="Triger factor/SurA peptide-binding domain-like"/>
    <property type="match status" value="1"/>
</dbReference>
<dbReference type="GO" id="GO:0015031">
    <property type="term" value="P:protein transport"/>
    <property type="evidence" value="ECO:0007669"/>
    <property type="project" value="InterPro"/>
</dbReference>
<sequence length="140" mass="16419">FPPILIEIEVERIINRQLQYWQMRGKGLEEYLTSINKTEKELREELQPVATKRVTQSLVLGKVAQEEKIEVADSEIDVEIEEMVKNAAESKDELRKSLNTPQSRESIKQVLIMRKTIQWMVEMTREPKINIEVPQKEEQG</sequence>
<dbReference type="GO" id="GO:0006457">
    <property type="term" value="P:protein folding"/>
    <property type="evidence" value="ECO:0007669"/>
    <property type="project" value="InterPro"/>
</dbReference>
<dbReference type="AlphaFoldDB" id="X0Y5Y1"/>
<keyword evidence="2" id="KW-0413">Isomerase</keyword>
<accession>X0Y5Y1</accession>
<evidence type="ECO:0000259" key="3">
    <source>
        <dbReference type="Pfam" id="PF05698"/>
    </source>
</evidence>
<comment type="caution">
    <text evidence="4">The sequence shown here is derived from an EMBL/GenBank/DDBJ whole genome shotgun (WGS) entry which is preliminary data.</text>
</comment>
<gene>
    <name evidence="4" type="ORF">S01H1_76446</name>
</gene>
<feature type="domain" description="Trigger factor C-terminal" evidence="3">
    <location>
        <begin position="2"/>
        <end position="122"/>
    </location>
</feature>
<feature type="non-terminal residue" evidence="4">
    <location>
        <position position="1"/>
    </location>
</feature>
<evidence type="ECO:0000256" key="1">
    <source>
        <dbReference type="ARBA" id="ARBA00023110"/>
    </source>
</evidence>
<dbReference type="Pfam" id="PF05698">
    <property type="entry name" value="Trigger_C"/>
    <property type="match status" value="1"/>
</dbReference>
<proteinExistence type="predicted"/>
<evidence type="ECO:0000256" key="2">
    <source>
        <dbReference type="ARBA" id="ARBA00023235"/>
    </source>
</evidence>
<reference evidence="4" key="1">
    <citation type="journal article" date="2014" name="Front. Microbiol.">
        <title>High frequency of phylogenetically diverse reductive dehalogenase-homologous genes in deep subseafloor sedimentary metagenomes.</title>
        <authorList>
            <person name="Kawai M."/>
            <person name="Futagami T."/>
            <person name="Toyoda A."/>
            <person name="Takaki Y."/>
            <person name="Nishi S."/>
            <person name="Hori S."/>
            <person name="Arai W."/>
            <person name="Tsubouchi T."/>
            <person name="Morono Y."/>
            <person name="Uchiyama I."/>
            <person name="Ito T."/>
            <person name="Fujiyama A."/>
            <person name="Inagaki F."/>
            <person name="Takami H."/>
        </authorList>
    </citation>
    <scope>NUCLEOTIDE SEQUENCE</scope>
    <source>
        <strain evidence="4">Expedition CK06-06</strain>
    </source>
</reference>
<dbReference type="Gene3D" id="1.10.3120.10">
    <property type="entry name" value="Trigger factor, C-terminal domain"/>
    <property type="match status" value="1"/>
</dbReference>
<protein>
    <recommendedName>
        <fullName evidence="3">Trigger factor C-terminal domain-containing protein</fullName>
    </recommendedName>
</protein>
<name>X0Y5Y1_9ZZZZ</name>
<dbReference type="InterPro" id="IPR008880">
    <property type="entry name" value="Trigger_fac_C"/>
</dbReference>
<dbReference type="EMBL" id="BARS01051303">
    <property type="protein sequence ID" value="GAG44088.1"/>
    <property type="molecule type" value="Genomic_DNA"/>
</dbReference>
<dbReference type="InterPro" id="IPR027304">
    <property type="entry name" value="Trigger_fact/SurA_dom_sf"/>
</dbReference>